<dbReference type="GO" id="GO:0005615">
    <property type="term" value="C:extracellular space"/>
    <property type="evidence" value="ECO:0007669"/>
    <property type="project" value="UniProtKB-KW"/>
</dbReference>
<reference evidence="7" key="2">
    <citation type="submission" date="2025-09" db="UniProtKB">
        <authorList>
            <consortium name="Ensembl"/>
        </authorList>
    </citation>
    <scope>IDENTIFICATION</scope>
</reference>
<keyword evidence="3" id="KW-1015">Disulfide bond</keyword>
<dbReference type="AlphaFoldDB" id="A0A3Q2WMR6"/>
<accession>A0A3Q2WMR6</accession>
<evidence type="ECO:0000256" key="4">
    <source>
        <dbReference type="RuleBase" id="RU361150"/>
    </source>
</evidence>
<dbReference type="PROSITE" id="PS00472">
    <property type="entry name" value="SMALL_CYTOKINES_CC"/>
    <property type="match status" value="1"/>
</dbReference>
<keyword evidence="5" id="KW-1133">Transmembrane helix</keyword>
<evidence type="ECO:0000256" key="3">
    <source>
        <dbReference type="ARBA" id="ARBA00023157"/>
    </source>
</evidence>
<dbReference type="GeneTree" id="ENSGT00900000141362"/>
<dbReference type="InterPro" id="IPR000827">
    <property type="entry name" value="Chemokine_CC_CS"/>
</dbReference>
<keyword evidence="5" id="KW-0812">Transmembrane</keyword>
<dbReference type="GO" id="GO:0006955">
    <property type="term" value="P:immune response"/>
    <property type="evidence" value="ECO:0007669"/>
    <property type="project" value="InterPro"/>
</dbReference>
<protein>
    <recommendedName>
        <fullName evidence="4">C-C motif chemokine</fullName>
    </recommendedName>
</protein>
<dbReference type="Pfam" id="PF00048">
    <property type="entry name" value="IL8"/>
    <property type="match status" value="1"/>
</dbReference>
<dbReference type="InterPro" id="IPR036048">
    <property type="entry name" value="Interleukin_8-like_sf"/>
</dbReference>
<evidence type="ECO:0000256" key="1">
    <source>
        <dbReference type="ARBA" id="ARBA00010868"/>
    </source>
</evidence>
<dbReference type="SMART" id="SM00199">
    <property type="entry name" value="SCY"/>
    <property type="match status" value="1"/>
</dbReference>
<reference evidence="7" key="1">
    <citation type="submission" date="2025-08" db="UniProtKB">
        <authorList>
            <consortium name="Ensembl"/>
        </authorList>
    </citation>
    <scope>IDENTIFICATION</scope>
</reference>
<feature type="transmembrane region" description="Helical" evidence="5">
    <location>
        <begin position="56"/>
        <end position="76"/>
    </location>
</feature>
<sequence length="145" mass="16279">MLSPVVCIIQSSMRFCWTPLPAEMQFFFPTLEKCATFATFVNNTSRTAATAGRTTAAMKFHALVLILLFACMYLSLAQGSYGNCCLGYAKEIRRKANIISYTKQESDGDCNIKAILFTMKRRAKPVCANPNDEWVKKEMGRLNPQ</sequence>
<keyword evidence="4" id="KW-0145">Chemotaxis</keyword>
<dbReference type="STRING" id="8153.ENSHBUP00000026775"/>
<evidence type="ECO:0000313" key="8">
    <source>
        <dbReference type="Proteomes" id="UP000264840"/>
    </source>
</evidence>
<evidence type="ECO:0000313" key="7">
    <source>
        <dbReference type="Ensembl" id="ENSHBUP00000026775.1"/>
    </source>
</evidence>
<feature type="domain" description="Chemokine interleukin-8-like" evidence="6">
    <location>
        <begin position="81"/>
        <end position="142"/>
    </location>
</feature>
<dbReference type="CDD" id="cd00169">
    <property type="entry name" value="Chemokine"/>
    <property type="match status" value="1"/>
</dbReference>
<dbReference type="Gene3D" id="2.40.50.40">
    <property type="match status" value="1"/>
</dbReference>
<keyword evidence="2 4" id="KW-0202">Cytokine</keyword>
<evidence type="ECO:0000256" key="2">
    <source>
        <dbReference type="ARBA" id="ARBA00022514"/>
    </source>
</evidence>
<dbReference type="SUPFAM" id="SSF54117">
    <property type="entry name" value="Interleukin 8-like chemokines"/>
    <property type="match status" value="1"/>
</dbReference>
<dbReference type="GO" id="GO:0008009">
    <property type="term" value="F:chemokine activity"/>
    <property type="evidence" value="ECO:0007669"/>
    <property type="project" value="InterPro"/>
</dbReference>
<dbReference type="PANTHER" id="PTHR12015">
    <property type="entry name" value="SMALL INDUCIBLE CYTOKINE A"/>
    <property type="match status" value="1"/>
</dbReference>
<comment type="subcellular location">
    <subcellularLocation>
        <location evidence="4">Secreted</location>
    </subcellularLocation>
</comment>
<comment type="similarity">
    <text evidence="1 4">Belongs to the intercrine beta (chemokine CC) family.</text>
</comment>
<organism evidence="7 8">
    <name type="scientific">Haplochromis burtoni</name>
    <name type="common">Burton's mouthbrooder</name>
    <name type="synonym">Chromis burtoni</name>
    <dbReference type="NCBI Taxonomy" id="8153"/>
    <lineage>
        <taxon>Eukaryota</taxon>
        <taxon>Metazoa</taxon>
        <taxon>Chordata</taxon>
        <taxon>Craniata</taxon>
        <taxon>Vertebrata</taxon>
        <taxon>Euteleostomi</taxon>
        <taxon>Actinopterygii</taxon>
        <taxon>Neopterygii</taxon>
        <taxon>Teleostei</taxon>
        <taxon>Neoteleostei</taxon>
        <taxon>Acanthomorphata</taxon>
        <taxon>Ovalentaria</taxon>
        <taxon>Cichlomorphae</taxon>
        <taxon>Cichliformes</taxon>
        <taxon>Cichlidae</taxon>
        <taxon>African cichlids</taxon>
        <taxon>Pseudocrenilabrinae</taxon>
        <taxon>Haplochromini</taxon>
        <taxon>Haplochromis</taxon>
    </lineage>
</organism>
<evidence type="ECO:0000259" key="6">
    <source>
        <dbReference type="SMART" id="SM00199"/>
    </source>
</evidence>
<dbReference type="PANTHER" id="PTHR12015:SF186">
    <property type="entry name" value="C-C MOTIF CHEMOKINE 21-LIKE-RELATED"/>
    <property type="match status" value="1"/>
</dbReference>
<keyword evidence="8" id="KW-1185">Reference proteome</keyword>
<keyword evidence="4" id="KW-0964">Secreted</keyword>
<dbReference type="Ensembl" id="ENSHBUT00000002484.1">
    <property type="protein sequence ID" value="ENSHBUP00000026775.1"/>
    <property type="gene ID" value="ENSHBUG00000009605.1"/>
</dbReference>
<evidence type="ECO:0000256" key="5">
    <source>
        <dbReference type="SAM" id="Phobius"/>
    </source>
</evidence>
<dbReference type="Proteomes" id="UP000264840">
    <property type="component" value="Unplaced"/>
</dbReference>
<name>A0A3Q2WMR6_HAPBU</name>
<dbReference type="InterPro" id="IPR001811">
    <property type="entry name" value="Chemokine_IL8-like_dom"/>
</dbReference>
<dbReference type="InterPro" id="IPR039809">
    <property type="entry name" value="Chemokine_b/g/d"/>
</dbReference>
<keyword evidence="5" id="KW-0472">Membrane</keyword>
<proteinExistence type="inferred from homology"/>